<comment type="caution">
    <text evidence="1">The sequence shown here is derived from an EMBL/GenBank/DDBJ whole genome shotgun (WGS) entry which is preliminary data.</text>
</comment>
<name>A0A9J6GVN4_HAELO</name>
<proteinExistence type="predicted"/>
<keyword evidence="2" id="KW-1185">Reference proteome</keyword>
<protein>
    <submittedName>
        <fullName evidence="1">Uncharacterized protein</fullName>
    </submittedName>
</protein>
<dbReference type="Proteomes" id="UP000821853">
    <property type="component" value="Unassembled WGS sequence"/>
</dbReference>
<reference evidence="1 2" key="1">
    <citation type="journal article" date="2020" name="Cell">
        <title>Large-Scale Comparative Analyses of Tick Genomes Elucidate Their Genetic Diversity and Vector Capacities.</title>
        <authorList>
            <consortium name="Tick Genome and Microbiome Consortium (TIGMIC)"/>
            <person name="Jia N."/>
            <person name="Wang J."/>
            <person name="Shi W."/>
            <person name="Du L."/>
            <person name="Sun Y."/>
            <person name="Zhan W."/>
            <person name="Jiang J.F."/>
            <person name="Wang Q."/>
            <person name="Zhang B."/>
            <person name="Ji P."/>
            <person name="Bell-Sakyi L."/>
            <person name="Cui X.M."/>
            <person name="Yuan T.T."/>
            <person name="Jiang B.G."/>
            <person name="Yang W.F."/>
            <person name="Lam T.T."/>
            <person name="Chang Q.C."/>
            <person name="Ding S.J."/>
            <person name="Wang X.J."/>
            <person name="Zhu J.G."/>
            <person name="Ruan X.D."/>
            <person name="Zhao L."/>
            <person name="Wei J.T."/>
            <person name="Ye R.Z."/>
            <person name="Que T.C."/>
            <person name="Du C.H."/>
            <person name="Zhou Y.H."/>
            <person name="Cheng J.X."/>
            <person name="Dai P.F."/>
            <person name="Guo W.B."/>
            <person name="Han X.H."/>
            <person name="Huang E.J."/>
            <person name="Li L.F."/>
            <person name="Wei W."/>
            <person name="Gao Y.C."/>
            <person name="Liu J.Z."/>
            <person name="Shao H.Z."/>
            <person name="Wang X."/>
            <person name="Wang C.C."/>
            <person name="Yang T.C."/>
            <person name="Huo Q.B."/>
            <person name="Li W."/>
            <person name="Chen H.Y."/>
            <person name="Chen S.E."/>
            <person name="Zhou L.G."/>
            <person name="Ni X.B."/>
            <person name="Tian J.H."/>
            <person name="Sheng Y."/>
            <person name="Liu T."/>
            <person name="Pan Y.S."/>
            <person name="Xia L.Y."/>
            <person name="Li J."/>
            <person name="Zhao F."/>
            <person name="Cao W.C."/>
        </authorList>
    </citation>
    <scope>NUCLEOTIDE SEQUENCE [LARGE SCALE GENOMIC DNA]</scope>
    <source>
        <strain evidence="1">HaeL-2018</strain>
    </source>
</reference>
<dbReference type="VEuPathDB" id="VectorBase:HLOH_051464"/>
<dbReference type="AlphaFoldDB" id="A0A9J6GVN4"/>
<accession>A0A9J6GVN4</accession>
<gene>
    <name evidence="1" type="ORF">HPB48_013514</name>
</gene>
<organism evidence="1 2">
    <name type="scientific">Haemaphysalis longicornis</name>
    <name type="common">Bush tick</name>
    <dbReference type="NCBI Taxonomy" id="44386"/>
    <lineage>
        <taxon>Eukaryota</taxon>
        <taxon>Metazoa</taxon>
        <taxon>Ecdysozoa</taxon>
        <taxon>Arthropoda</taxon>
        <taxon>Chelicerata</taxon>
        <taxon>Arachnida</taxon>
        <taxon>Acari</taxon>
        <taxon>Parasitiformes</taxon>
        <taxon>Ixodida</taxon>
        <taxon>Ixodoidea</taxon>
        <taxon>Ixodidae</taxon>
        <taxon>Haemaphysalinae</taxon>
        <taxon>Haemaphysalis</taxon>
    </lineage>
</organism>
<evidence type="ECO:0000313" key="1">
    <source>
        <dbReference type="EMBL" id="KAH9378284.1"/>
    </source>
</evidence>
<dbReference type="EMBL" id="JABSTR010000008">
    <property type="protein sequence ID" value="KAH9378284.1"/>
    <property type="molecule type" value="Genomic_DNA"/>
</dbReference>
<evidence type="ECO:0000313" key="2">
    <source>
        <dbReference type="Proteomes" id="UP000821853"/>
    </source>
</evidence>
<sequence length="81" mass="9583">MIPTISLRQTLKYTKITFWATFRKHRDQGDTTWISSLERWTGDQHQDVNKYSKEIALTTEAPAVDSHLSHLWEARKGLQRR</sequence>